<comment type="caution">
    <text evidence="1">The sequence shown here is derived from an EMBL/GenBank/DDBJ whole genome shotgun (WGS) entry which is preliminary data.</text>
</comment>
<evidence type="ECO:0000313" key="1">
    <source>
        <dbReference type="EMBL" id="PRB85287.1"/>
    </source>
</evidence>
<evidence type="ECO:0000313" key="2">
    <source>
        <dbReference type="EMBL" id="PRB90993.1"/>
    </source>
</evidence>
<proteinExistence type="predicted"/>
<organism evidence="1 4">
    <name type="scientific">Chryseobacterium culicis</name>
    <dbReference type="NCBI Taxonomy" id="680127"/>
    <lineage>
        <taxon>Bacteria</taxon>
        <taxon>Pseudomonadati</taxon>
        <taxon>Bacteroidota</taxon>
        <taxon>Flavobacteriia</taxon>
        <taxon>Flavobacteriales</taxon>
        <taxon>Weeksellaceae</taxon>
        <taxon>Chryseobacterium group</taxon>
        <taxon>Chryseobacterium</taxon>
    </lineage>
</organism>
<evidence type="ECO:0000313" key="3">
    <source>
        <dbReference type="Proteomes" id="UP000238325"/>
    </source>
</evidence>
<accession>A0A2S9CXP9</accession>
<dbReference type="Proteomes" id="UP000238534">
    <property type="component" value="Unassembled WGS sequence"/>
</dbReference>
<dbReference type="EMBL" id="PCPP01000001">
    <property type="protein sequence ID" value="PRB85287.1"/>
    <property type="molecule type" value="Genomic_DNA"/>
</dbReference>
<gene>
    <name evidence="1" type="ORF">CQ022_03210</name>
    <name evidence="2" type="ORF">CQ033_09780</name>
</gene>
<reference evidence="3 4" key="1">
    <citation type="submission" date="2017-09" db="EMBL/GenBank/DDBJ databases">
        <title>Genomic, metabolic, and phenotypic characteristics of bacterial isolates from the natural microbiome of the model nematode Caenorhabditis elegans.</title>
        <authorList>
            <person name="Zimmermann J."/>
            <person name="Obeng N."/>
            <person name="Yang W."/>
            <person name="Obeng O."/>
            <person name="Kissoyan K."/>
            <person name="Pees B."/>
            <person name="Dirksen P."/>
            <person name="Hoppner M."/>
            <person name="Franke A."/>
            <person name="Rosenstiel P."/>
            <person name="Leippe M."/>
            <person name="Dierking K."/>
            <person name="Kaleta C."/>
            <person name="Schulenburg H."/>
        </authorList>
    </citation>
    <scope>NUCLEOTIDE SEQUENCE [LARGE SCALE GENOMIC DNA]</scope>
    <source>
        <strain evidence="1 4">MYb25</strain>
        <strain evidence="2 3">MYb44</strain>
    </source>
</reference>
<name>A0A2S9CXP9_CHRCI</name>
<protein>
    <submittedName>
        <fullName evidence="1">Uncharacterized protein</fullName>
    </submittedName>
</protein>
<dbReference type="EMBL" id="PCPH01000002">
    <property type="protein sequence ID" value="PRB90993.1"/>
    <property type="molecule type" value="Genomic_DNA"/>
</dbReference>
<dbReference type="AlphaFoldDB" id="A0A2S9CXP9"/>
<evidence type="ECO:0000313" key="4">
    <source>
        <dbReference type="Proteomes" id="UP000238534"/>
    </source>
</evidence>
<sequence length="74" mass="8768">MISRIFDKFKKTKPQKFVQNRIIGQIGNVNFQYSRNEWFKIKIIVFSLKSMAFLGHTPNLNNVSLQEISIFYVI</sequence>
<keyword evidence="3" id="KW-1185">Reference proteome</keyword>
<dbReference type="Proteomes" id="UP000238325">
    <property type="component" value="Unassembled WGS sequence"/>
</dbReference>